<sequence length="272" mass="31258">MGIWRLIEDIPRSGSFNMAADLMLLDNYSQDDYPVFRIYDWECPTLSLGRNEVLDSRIDLEVCESLEIPVVRRTTGGKAVLHGFDLTYSLVGGVLDQQFSGGVLDNYRYLAKGFSRFFQRLGLNPDIQERTIRKKNKDPHICFVDPSAYEILVEGRKIIGSAQRVRAIHQPDSLPNRVFLQHGSIPLKDSVVQIAQIFPYVHEDSLRQEMHSLESVGIYPGRSMHRLRQLLLESLQETFQLEWERRGWSVEELGLIKDSETAFQSVEVQQVC</sequence>
<proteinExistence type="predicted"/>
<dbReference type="InterPro" id="IPR045864">
    <property type="entry name" value="aa-tRNA-synth_II/BPL/LPL"/>
</dbReference>
<dbReference type="Pfam" id="PF21948">
    <property type="entry name" value="LplA-B_cat"/>
    <property type="match status" value="1"/>
</dbReference>
<accession>A0A381RE85</accession>
<dbReference type="Gene3D" id="3.30.930.10">
    <property type="entry name" value="Bira Bifunctional Protein, Domain 2"/>
    <property type="match status" value="1"/>
</dbReference>
<dbReference type="InterPro" id="IPR004143">
    <property type="entry name" value="BPL_LPL_catalytic"/>
</dbReference>
<name>A0A381RE85_9ZZZZ</name>
<gene>
    <name evidence="2" type="ORF">METZ01_LOCUS42122</name>
</gene>
<dbReference type="PANTHER" id="PTHR43679">
    <property type="entry name" value="OCTANOYLTRANSFERASE LIPM-RELATED"/>
    <property type="match status" value="1"/>
</dbReference>
<dbReference type="InterPro" id="IPR050664">
    <property type="entry name" value="Octanoyltrans_LipM/LipL"/>
</dbReference>
<dbReference type="EMBL" id="UINC01001812">
    <property type="protein sequence ID" value="SUZ89268.1"/>
    <property type="molecule type" value="Genomic_DNA"/>
</dbReference>
<dbReference type="SUPFAM" id="SSF55681">
    <property type="entry name" value="Class II aaRS and biotin synthetases"/>
    <property type="match status" value="1"/>
</dbReference>
<feature type="domain" description="BPL/LPL catalytic" evidence="1">
    <location>
        <begin position="30"/>
        <end position="243"/>
    </location>
</feature>
<protein>
    <recommendedName>
        <fullName evidence="1">BPL/LPL catalytic domain-containing protein</fullName>
    </recommendedName>
</protein>
<dbReference type="AlphaFoldDB" id="A0A381RE85"/>
<reference evidence="2" key="1">
    <citation type="submission" date="2018-05" db="EMBL/GenBank/DDBJ databases">
        <authorList>
            <person name="Lanie J.A."/>
            <person name="Ng W.-L."/>
            <person name="Kazmierczak K.M."/>
            <person name="Andrzejewski T.M."/>
            <person name="Davidsen T.M."/>
            <person name="Wayne K.J."/>
            <person name="Tettelin H."/>
            <person name="Glass J.I."/>
            <person name="Rusch D."/>
            <person name="Podicherti R."/>
            <person name="Tsui H.-C.T."/>
            <person name="Winkler M.E."/>
        </authorList>
    </citation>
    <scope>NUCLEOTIDE SEQUENCE</scope>
</reference>
<evidence type="ECO:0000313" key="2">
    <source>
        <dbReference type="EMBL" id="SUZ89268.1"/>
    </source>
</evidence>
<dbReference type="PANTHER" id="PTHR43679:SF2">
    <property type="entry name" value="OCTANOYL-[GCVH]:PROTEIN N-OCTANOYLTRANSFERASE"/>
    <property type="match status" value="1"/>
</dbReference>
<dbReference type="PROSITE" id="PS51733">
    <property type="entry name" value="BPL_LPL_CATALYTIC"/>
    <property type="match status" value="1"/>
</dbReference>
<evidence type="ECO:0000259" key="1">
    <source>
        <dbReference type="PROSITE" id="PS51733"/>
    </source>
</evidence>
<organism evidence="2">
    <name type="scientific">marine metagenome</name>
    <dbReference type="NCBI Taxonomy" id="408172"/>
    <lineage>
        <taxon>unclassified sequences</taxon>
        <taxon>metagenomes</taxon>
        <taxon>ecological metagenomes</taxon>
    </lineage>
</organism>